<protein>
    <submittedName>
        <fullName evidence="1">Uncharacterized protein</fullName>
    </submittedName>
</protein>
<gene>
    <name evidence="1" type="ORF">AXF42_Ash021528</name>
</gene>
<dbReference type="AlphaFoldDB" id="A0A2H9ZV00"/>
<organism evidence="1 2">
    <name type="scientific">Apostasia shenzhenica</name>
    <dbReference type="NCBI Taxonomy" id="1088818"/>
    <lineage>
        <taxon>Eukaryota</taxon>
        <taxon>Viridiplantae</taxon>
        <taxon>Streptophyta</taxon>
        <taxon>Embryophyta</taxon>
        <taxon>Tracheophyta</taxon>
        <taxon>Spermatophyta</taxon>
        <taxon>Magnoliopsida</taxon>
        <taxon>Liliopsida</taxon>
        <taxon>Asparagales</taxon>
        <taxon>Orchidaceae</taxon>
        <taxon>Apostasioideae</taxon>
        <taxon>Apostasia</taxon>
    </lineage>
</organism>
<reference evidence="1 2" key="1">
    <citation type="journal article" date="2017" name="Nature">
        <title>The Apostasia genome and the evolution of orchids.</title>
        <authorList>
            <person name="Zhang G.Q."/>
            <person name="Liu K.W."/>
            <person name="Li Z."/>
            <person name="Lohaus R."/>
            <person name="Hsiao Y.Y."/>
            <person name="Niu S.C."/>
            <person name="Wang J.Y."/>
            <person name="Lin Y.C."/>
            <person name="Xu Q."/>
            <person name="Chen L.J."/>
            <person name="Yoshida K."/>
            <person name="Fujiwara S."/>
            <person name="Wang Z.W."/>
            <person name="Zhang Y.Q."/>
            <person name="Mitsuda N."/>
            <person name="Wang M."/>
            <person name="Liu G.H."/>
            <person name="Pecoraro L."/>
            <person name="Huang H.X."/>
            <person name="Xiao X.J."/>
            <person name="Lin M."/>
            <person name="Wu X.Y."/>
            <person name="Wu W.L."/>
            <person name="Chen Y.Y."/>
            <person name="Chang S.B."/>
            <person name="Sakamoto S."/>
            <person name="Ohme-Takagi M."/>
            <person name="Yagi M."/>
            <person name="Zeng S.J."/>
            <person name="Shen C.Y."/>
            <person name="Yeh C.M."/>
            <person name="Luo Y.B."/>
            <person name="Tsai W.C."/>
            <person name="Van de Peer Y."/>
            <person name="Liu Z.J."/>
        </authorList>
    </citation>
    <scope>NUCLEOTIDE SEQUENCE [LARGE SCALE GENOMIC DNA]</scope>
    <source>
        <strain evidence="2">cv. Shenzhen</strain>
        <tissue evidence="1">Stem</tissue>
    </source>
</reference>
<evidence type="ECO:0000313" key="1">
    <source>
        <dbReference type="EMBL" id="PKA47124.1"/>
    </source>
</evidence>
<name>A0A2H9ZV00_9ASPA</name>
<dbReference type="Proteomes" id="UP000236161">
    <property type="component" value="Unassembled WGS sequence"/>
</dbReference>
<accession>A0A2H9ZV00</accession>
<keyword evidence="2" id="KW-1185">Reference proteome</keyword>
<proteinExistence type="predicted"/>
<evidence type="ECO:0000313" key="2">
    <source>
        <dbReference type="Proteomes" id="UP000236161"/>
    </source>
</evidence>
<dbReference type="EMBL" id="KZ453577">
    <property type="protein sequence ID" value="PKA47124.1"/>
    <property type="molecule type" value="Genomic_DNA"/>
</dbReference>
<sequence length="106" mass="11982">MPMESPQVDPIAMLASQIAELEKHVSSRFETIERKFDALSSRVILLEKRQSDNYEINTSSVSKFMENPTTIREESLSFIEADIKDLSDIPPKIVLEALNSNAAEVR</sequence>